<dbReference type="GO" id="GO:0016020">
    <property type="term" value="C:membrane"/>
    <property type="evidence" value="ECO:0007669"/>
    <property type="project" value="UniProtKB-SubCell"/>
</dbReference>
<sequence length="152" mass="16322">MSSRVFCKEIVQYLAVFFGSLNIITSGLQYGWAAASLPHLQNPKDTSVNVYLTASEGSWAAVGTLLGAVIGSPLAGATVDIVGRRSMILFTFFPYLISWLCIAFATSPGVLIFGRFLSGISDGCIFTSLPIYIGKFPILECEGCCAQVYPFV</sequence>
<dbReference type="PANTHER" id="PTHR48021">
    <property type="match status" value="1"/>
</dbReference>
<keyword evidence="4 5" id="KW-0472">Membrane</keyword>
<dbReference type="PROSITE" id="PS50850">
    <property type="entry name" value="MFS"/>
    <property type="match status" value="1"/>
</dbReference>
<dbReference type="GO" id="GO:0022857">
    <property type="term" value="F:transmembrane transporter activity"/>
    <property type="evidence" value="ECO:0007669"/>
    <property type="project" value="InterPro"/>
</dbReference>
<reference evidence="7 8" key="1">
    <citation type="submission" date="2023-03" db="EMBL/GenBank/DDBJ databases">
        <title>Genome insight into feeding habits of ladybird beetles.</title>
        <authorList>
            <person name="Li H.-S."/>
            <person name="Huang Y.-H."/>
            <person name="Pang H."/>
        </authorList>
    </citation>
    <scope>NUCLEOTIDE SEQUENCE [LARGE SCALE GENOMIC DNA]</scope>
    <source>
        <strain evidence="7">SYSU_2023b</strain>
        <tissue evidence="7">Whole body</tissue>
    </source>
</reference>
<dbReference type="PANTHER" id="PTHR48021:SF46">
    <property type="entry name" value="MAJOR FACILITATOR SUPERFAMILY (MFS) PROFILE DOMAIN-CONTAINING PROTEIN"/>
    <property type="match status" value="1"/>
</dbReference>
<dbReference type="EMBL" id="JARQZJ010000121">
    <property type="protein sequence ID" value="KAK9888769.1"/>
    <property type="molecule type" value="Genomic_DNA"/>
</dbReference>
<dbReference type="Pfam" id="PF00083">
    <property type="entry name" value="Sugar_tr"/>
    <property type="match status" value="1"/>
</dbReference>
<dbReference type="AlphaFoldDB" id="A0AAW1V0C1"/>
<dbReference type="InterPro" id="IPR005828">
    <property type="entry name" value="MFS_sugar_transport-like"/>
</dbReference>
<keyword evidence="2 5" id="KW-0812">Transmembrane</keyword>
<gene>
    <name evidence="7" type="ORF">WA026_000996</name>
</gene>
<comment type="subcellular location">
    <subcellularLocation>
        <location evidence="1">Membrane</location>
        <topology evidence="1">Multi-pass membrane protein</topology>
    </subcellularLocation>
</comment>
<accession>A0AAW1V0C1</accession>
<keyword evidence="3 5" id="KW-1133">Transmembrane helix</keyword>
<feature type="domain" description="Major facilitator superfamily (MFS) profile" evidence="6">
    <location>
        <begin position="15"/>
        <end position="152"/>
    </location>
</feature>
<dbReference type="Gene3D" id="1.20.1250.20">
    <property type="entry name" value="MFS general substrate transporter like domains"/>
    <property type="match status" value="1"/>
</dbReference>
<evidence type="ECO:0000256" key="4">
    <source>
        <dbReference type="ARBA" id="ARBA00023136"/>
    </source>
</evidence>
<keyword evidence="8" id="KW-1185">Reference proteome</keyword>
<evidence type="ECO:0000313" key="7">
    <source>
        <dbReference type="EMBL" id="KAK9888769.1"/>
    </source>
</evidence>
<dbReference type="InterPro" id="IPR036259">
    <property type="entry name" value="MFS_trans_sf"/>
</dbReference>
<proteinExistence type="predicted"/>
<evidence type="ECO:0000256" key="1">
    <source>
        <dbReference type="ARBA" id="ARBA00004141"/>
    </source>
</evidence>
<dbReference type="SUPFAM" id="SSF103473">
    <property type="entry name" value="MFS general substrate transporter"/>
    <property type="match status" value="1"/>
</dbReference>
<feature type="transmembrane region" description="Helical" evidence="5">
    <location>
        <begin position="87"/>
        <end position="106"/>
    </location>
</feature>
<evidence type="ECO:0000256" key="5">
    <source>
        <dbReference type="SAM" id="Phobius"/>
    </source>
</evidence>
<dbReference type="InterPro" id="IPR020846">
    <property type="entry name" value="MFS_dom"/>
</dbReference>
<dbReference type="InterPro" id="IPR005829">
    <property type="entry name" value="Sugar_transporter_CS"/>
</dbReference>
<evidence type="ECO:0000256" key="3">
    <source>
        <dbReference type="ARBA" id="ARBA00022989"/>
    </source>
</evidence>
<dbReference type="Proteomes" id="UP001431783">
    <property type="component" value="Unassembled WGS sequence"/>
</dbReference>
<evidence type="ECO:0000313" key="8">
    <source>
        <dbReference type="Proteomes" id="UP001431783"/>
    </source>
</evidence>
<evidence type="ECO:0000256" key="2">
    <source>
        <dbReference type="ARBA" id="ARBA00022692"/>
    </source>
</evidence>
<feature type="transmembrane region" description="Helical" evidence="5">
    <location>
        <begin position="57"/>
        <end position="75"/>
    </location>
</feature>
<dbReference type="InterPro" id="IPR050549">
    <property type="entry name" value="MFS_Trehalose_Transporter"/>
</dbReference>
<protein>
    <recommendedName>
        <fullName evidence="6">Major facilitator superfamily (MFS) profile domain-containing protein</fullName>
    </recommendedName>
</protein>
<comment type="caution">
    <text evidence="7">The sequence shown here is derived from an EMBL/GenBank/DDBJ whole genome shotgun (WGS) entry which is preliminary data.</text>
</comment>
<evidence type="ECO:0000259" key="6">
    <source>
        <dbReference type="PROSITE" id="PS50850"/>
    </source>
</evidence>
<name>A0AAW1V0C1_9CUCU</name>
<feature type="transmembrane region" description="Helical" evidence="5">
    <location>
        <begin position="12"/>
        <end position="37"/>
    </location>
</feature>
<dbReference type="PROSITE" id="PS00216">
    <property type="entry name" value="SUGAR_TRANSPORT_1"/>
    <property type="match status" value="1"/>
</dbReference>
<organism evidence="7 8">
    <name type="scientific">Henosepilachna vigintioctopunctata</name>
    <dbReference type="NCBI Taxonomy" id="420089"/>
    <lineage>
        <taxon>Eukaryota</taxon>
        <taxon>Metazoa</taxon>
        <taxon>Ecdysozoa</taxon>
        <taxon>Arthropoda</taxon>
        <taxon>Hexapoda</taxon>
        <taxon>Insecta</taxon>
        <taxon>Pterygota</taxon>
        <taxon>Neoptera</taxon>
        <taxon>Endopterygota</taxon>
        <taxon>Coleoptera</taxon>
        <taxon>Polyphaga</taxon>
        <taxon>Cucujiformia</taxon>
        <taxon>Coccinelloidea</taxon>
        <taxon>Coccinellidae</taxon>
        <taxon>Epilachninae</taxon>
        <taxon>Epilachnini</taxon>
        <taxon>Henosepilachna</taxon>
    </lineage>
</organism>